<evidence type="ECO:0000313" key="2">
    <source>
        <dbReference type="Proteomes" id="UP000008315"/>
    </source>
</evidence>
<protein>
    <submittedName>
        <fullName evidence="1">Uncharacterized protein</fullName>
    </submittedName>
</protein>
<accession>G4SVA6</accession>
<name>G4SVA6_META2</name>
<dbReference type="EMBL" id="FO082060">
    <property type="protein sequence ID" value="CCE21882.1"/>
    <property type="molecule type" value="Genomic_DNA"/>
</dbReference>
<proteinExistence type="predicted"/>
<dbReference type="HOGENOM" id="CLU_3009052_0_0_6"/>
<keyword evidence="2" id="KW-1185">Reference proteome</keyword>
<organism evidence="1 2">
    <name type="scientific">Methylotuvimicrobium alcaliphilum (strain DSM 19304 / NCIMB 14124 / VKM B-2133 / 20Z)</name>
    <name type="common">Methylomicrobium alcaliphilum</name>
    <dbReference type="NCBI Taxonomy" id="1091494"/>
    <lineage>
        <taxon>Bacteria</taxon>
        <taxon>Pseudomonadati</taxon>
        <taxon>Pseudomonadota</taxon>
        <taxon>Gammaproteobacteria</taxon>
        <taxon>Methylococcales</taxon>
        <taxon>Methylococcaceae</taxon>
        <taxon>Methylotuvimicrobium</taxon>
    </lineage>
</organism>
<gene>
    <name evidence="1" type="ordered locus">MEALZ_0181</name>
</gene>
<sequence length="56" mass="6279">MAVFQNAEAVNEALGYSIEVDKRTNSLTQRSSGERQFPAADIDATDKQQRFLGFKQ</sequence>
<reference evidence="2" key="1">
    <citation type="journal article" date="2012" name="J. Bacteriol.">
        <title>Genome sequence of the haloalkaliphilic methanotrophic bacterium Methylomicrobium alcaliphilum 20Z.</title>
        <authorList>
            <person name="Vuilleumier S."/>
            <person name="Khmelenina V.N."/>
            <person name="Bringel F."/>
            <person name="Reshetnikov A.S."/>
            <person name="Lajus A."/>
            <person name="Mangenot S."/>
            <person name="Rouy Z."/>
            <person name="Op den Camp H.J."/>
            <person name="Jetten M.S."/>
            <person name="Dispirito A.A."/>
            <person name="Dunfield P."/>
            <person name="Klotz M.G."/>
            <person name="Semrau J.D."/>
            <person name="Stein L.Y."/>
            <person name="Barbe V."/>
            <person name="Medigue C."/>
            <person name="Trotsenko Y.A."/>
            <person name="Kalyuzhnaya M.G."/>
        </authorList>
    </citation>
    <scope>NUCLEOTIDE SEQUENCE [LARGE SCALE GENOMIC DNA]</scope>
    <source>
        <strain evidence="2">DSM 19304 / NCIMB 14124 / VKM B-2133 / 20Z</strain>
    </source>
</reference>
<evidence type="ECO:0000313" key="1">
    <source>
        <dbReference type="EMBL" id="CCE21882.1"/>
    </source>
</evidence>
<dbReference type="KEGG" id="mah:MEALZ_0181"/>
<dbReference type="Proteomes" id="UP000008315">
    <property type="component" value="Chromosome"/>
</dbReference>
<dbReference type="AlphaFoldDB" id="G4SVA6"/>
<dbReference type="PATRIC" id="fig|271065.3.peg.191"/>